<keyword evidence="12" id="KW-1185">Reference proteome</keyword>
<evidence type="ECO:0000256" key="1">
    <source>
        <dbReference type="ARBA" id="ARBA00004191"/>
    </source>
</evidence>
<dbReference type="GO" id="GO:0005975">
    <property type="term" value="P:carbohydrate metabolic process"/>
    <property type="evidence" value="ECO:0007669"/>
    <property type="project" value="InterPro"/>
</dbReference>
<keyword evidence="3" id="KW-0134">Cell wall</keyword>
<protein>
    <submittedName>
        <fullName evidence="11">Polygalacturonase</fullName>
    </submittedName>
</protein>
<dbReference type="SUPFAM" id="SSF51126">
    <property type="entry name" value="Pectin lyase-like"/>
    <property type="match status" value="1"/>
</dbReference>
<keyword evidence="7" id="KW-0961">Cell wall biogenesis/degradation</keyword>
<proteinExistence type="inferred from homology"/>
<comment type="subcellular location">
    <subcellularLocation>
        <location evidence="1">Secreted</location>
        <location evidence="1">Cell wall</location>
    </subcellularLocation>
</comment>
<dbReference type="GO" id="GO:0004650">
    <property type="term" value="F:polygalacturonase activity"/>
    <property type="evidence" value="ECO:0007669"/>
    <property type="project" value="InterPro"/>
</dbReference>
<dbReference type="PROSITE" id="PS00502">
    <property type="entry name" value="POLYGALACTURONASE"/>
    <property type="match status" value="1"/>
</dbReference>
<evidence type="ECO:0000313" key="12">
    <source>
        <dbReference type="Proteomes" id="UP001164929"/>
    </source>
</evidence>
<evidence type="ECO:0000256" key="5">
    <source>
        <dbReference type="ARBA" id="ARBA00022801"/>
    </source>
</evidence>
<evidence type="ECO:0000256" key="10">
    <source>
        <dbReference type="SAM" id="MobiDB-lite"/>
    </source>
</evidence>
<dbReference type="InterPro" id="IPR011050">
    <property type="entry name" value="Pectin_lyase_fold/virulence"/>
</dbReference>
<evidence type="ECO:0000313" key="11">
    <source>
        <dbReference type="EMBL" id="KAJ6970657.1"/>
    </source>
</evidence>
<dbReference type="Gene3D" id="2.160.20.10">
    <property type="entry name" value="Single-stranded right-handed beta-helix, Pectin lyase-like"/>
    <property type="match status" value="1"/>
</dbReference>
<keyword evidence="4" id="KW-0964">Secreted</keyword>
<evidence type="ECO:0000256" key="2">
    <source>
        <dbReference type="ARBA" id="ARBA00008834"/>
    </source>
</evidence>
<name>A0AAD6PWR7_9ROSI</name>
<dbReference type="Proteomes" id="UP001164929">
    <property type="component" value="Chromosome 15"/>
</dbReference>
<gene>
    <name evidence="11" type="ORF">NC653_035054</name>
</gene>
<dbReference type="InterPro" id="IPR000743">
    <property type="entry name" value="Glyco_hydro_28"/>
</dbReference>
<feature type="region of interest" description="Disordered" evidence="10">
    <location>
        <begin position="1"/>
        <end position="29"/>
    </location>
</feature>
<evidence type="ECO:0000256" key="7">
    <source>
        <dbReference type="ARBA" id="ARBA00023316"/>
    </source>
</evidence>
<evidence type="ECO:0000256" key="8">
    <source>
        <dbReference type="PROSITE-ProRule" id="PRU10052"/>
    </source>
</evidence>
<feature type="active site" evidence="8">
    <location>
        <position position="72"/>
    </location>
</feature>
<dbReference type="EMBL" id="JAQIZT010000015">
    <property type="protein sequence ID" value="KAJ6970657.1"/>
    <property type="molecule type" value="Genomic_DNA"/>
</dbReference>
<feature type="compositionally biased region" description="Basic and acidic residues" evidence="10">
    <location>
        <begin position="1"/>
        <end position="12"/>
    </location>
</feature>
<dbReference type="InterPro" id="IPR012334">
    <property type="entry name" value="Pectin_lyas_fold"/>
</dbReference>
<organism evidence="11 12">
    <name type="scientific">Populus alba x Populus x berolinensis</name>
    <dbReference type="NCBI Taxonomy" id="444605"/>
    <lineage>
        <taxon>Eukaryota</taxon>
        <taxon>Viridiplantae</taxon>
        <taxon>Streptophyta</taxon>
        <taxon>Embryophyta</taxon>
        <taxon>Tracheophyta</taxon>
        <taxon>Spermatophyta</taxon>
        <taxon>Magnoliopsida</taxon>
        <taxon>eudicotyledons</taxon>
        <taxon>Gunneridae</taxon>
        <taxon>Pentapetalae</taxon>
        <taxon>rosids</taxon>
        <taxon>fabids</taxon>
        <taxon>Malpighiales</taxon>
        <taxon>Salicaceae</taxon>
        <taxon>Saliceae</taxon>
        <taxon>Populus</taxon>
    </lineage>
</organism>
<sequence>MHMAFERSERVHASNLTIQAPGDSPNTDGIHLQHARNIFIDHSRIMTGDDCISIGHGSSHINITRIACGPGHGISIGSLGIDGENETVEDVHVSDVVFTETTNGARIKTWQQGGKGFARNVVFENIRSEGARNPIIIDQYYCDHKHCTDHSSAVKISNIRFENIYGTSHRKPAVNIACSKSVPCTDIVLSNVHLEAAGDGDGDGDDGDEPSTHCANVQGHAMGHVFPPLTCLS</sequence>
<accession>A0AAD6PWR7</accession>
<comment type="caution">
    <text evidence="11">The sequence shown here is derived from an EMBL/GenBank/DDBJ whole genome shotgun (WGS) entry which is preliminary data.</text>
</comment>
<evidence type="ECO:0000256" key="3">
    <source>
        <dbReference type="ARBA" id="ARBA00022512"/>
    </source>
</evidence>
<dbReference type="GO" id="GO:0071555">
    <property type="term" value="P:cell wall organization"/>
    <property type="evidence" value="ECO:0007669"/>
    <property type="project" value="UniProtKB-KW"/>
</dbReference>
<evidence type="ECO:0000256" key="6">
    <source>
        <dbReference type="ARBA" id="ARBA00023295"/>
    </source>
</evidence>
<dbReference type="PANTHER" id="PTHR31375">
    <property type="match status" value="1"/>
</dbReference>
<comment type="similarity">
    <text evidence="2 9">Belongs to the glycosyl hydrolase 28 family.</text>
</comment>
<evidence type="ECO:0000256" key="4">
    <source>
        <dbReference type="ARBA" id="ARBA00022525"/>
    </source>
</evidence>
<dbReference type="InterPro" id="IPR006626">
    <property type="entry name" value="PbH1"/>
</dbReference>
<dbReference type="AlphaFoldDB" id="A0AAD6PWR7"/>
<dbReference type="Pfam" id="PF00295">
    <property type="entry name" value="Glyco_hydro_28"/>
    <property type="match status" value="1"/>
</dbReference>
<keyword evidence="5 9" id="KW-0378">Hydrolase</keyword>
<reference evidence="11" key="1">
    <citation type="journal article" date="2023" name="Mol. Ecol. Resour.">
        <title>Chromosome-level genome assembly of a triploid poplar Populus alba 'Berolinensis'.</title>
        <authorList>
            <person name="Chen S."/>
            <person name="Yu Y."/>
            <person name="Wang X."/>
            <person name="Wang S."/>
            <person name="Zhang T."/>
            <person name="Zhou Y."/>
            <person name="He R."/>
            <person name="Meng N."/>
            <person name="Wang Y."/>
            <person name="Liu W."/>
            <person name="Liu Z."/>
            <person name="Liu J."/>
            <person name="Guo Q."/>
            <person name="Huang H."/>
            <person name="Sederoff R.R."/>
            <person name="Wang G."/>
            <person name="Qu G."/>
            <person name="Chen S."/>
        </authorList>
    </citation>
    <scope>NUCLEOTIDE SEQUENCE</scope>
    <source>
        <strain evidence="11">SC-2020</strain>
    </source>
</reference>
<keyword evidence="6 9" id="KW-0326">Glycosidase</keyword>
<evidence type="ECO:0000256" key="9">
    <source>
        <dbReference type="RuleBase" id="RU361169"/>
    </source>
</evidence>
<dbReference type="SMART" id="SM00710">
    <property type="entry name" value="PbH1"/>
    <property type="match status" value="7"/>
</dbReference>